<accession>A0A101J9P7</accession>
<sequence>MLKYEEVVFPGFEERFRASIFSCYFFSSLFLRAGCDSPPAVFRRYIRRARERFRCEAEGQQIWCKTKADGHSPDERERERRYGVPAP</sequence>
<comment type="caution">
    <text evidence="2">The sequence shown here is derived from an EMBL/GenBank/DDBJ whole genome shotgun (WGS) entry which is preliminary data.</text>
</comment>
<dbReference type="EMBL" id="LMBR01000190">
    <property type="protein sequence ID" value="KUL22760.1"/>
    <property type="molecule type" value="Genomic_DNA"/>
</dbReference>
<evidence type="ECO:0000313" key="3">
    <source>
        <dbReference type="Proteomes" id="UP000053937"/>
    </source>
</evidence>
<dbReference type="AlphaFoldDB" id="A0A101J9P7"/>
<name>A0A101J9P7_CHLLI</name>
<evidence type="ECO:0000313" key="2">
    <source>
        <dbReference type="EMBL" id="KUL22760.1"/>
    </source>
</evidence>
<feature type="region of interest" description="Disordered" evidence="1">
    <location>
        <begin position="67"/>
        <end position="87"/>
    </location>
</feature>
<dbReference type="Proteomes" id="UP000053937">
    <property type="component" value="Unassembled WGS sequence"/>
</dbReference>
<organism evidence="2 3">
    <name type="scientific">Chlorobium limicola</name>
    <dbReference type="NCBI Taxonomy" id="1092"/>
    <lineage>
        <taxon>Bacteria</taxon>
        <taxon>Pseudomonadati</taxon>
        <taxon>Chlorobiota</taxon>
        <taxon>Chlorobiia</taxon>
        <taxon>Chlorobiales</taxon>
        <taxon>Chlorobiaceae</taxon>
        <taxon>Chlorobium/Pelodictyon group</taxon>
        <taxon>Chlorobium</taxon>
    </lineage>
</organism>
<reference evidence="2 3" key="1">
    <citation type="submission" date="2015-10" db="EMBL/GenBank/DDBJ databases">
        <title>Draft Genome Sequence of Chlorobium limicola strain Frasassi Growing under Artificial Lighting in the Frasassi Cave System.</title>
        <authorList>
            <person name="Mansor M."/>
            <person name="Macalady J."/>
        </authorList>
    </citation>
    <scope>NUCLEOTIDE SEQUENCE [LARGE SCALE GENOMIC DNA]</scope>
    <source>
        <strain evidence="2 3">Frasassi</strain>
    </source>
</reference>
<proteinExistence type="predicted"/>
<evidence type="ECO:0000256" key="1">
    <source>
        <dbReference type="SAM" id="MobiDB-lite"/>
    </source>
</evidence>
<gene>
    <name evidence="2" type="ORF">ASB62_07520</name>
</gene>
<keyword evidence="3" id="KW-1185">Reference proteome</keyword>
<protein>
    <submittedName>
        <fullName evidence="2">Uncharacterized protein</fullName>
    </submittedName>
</protein>